<dbReference type="PANTHER" id="PTHR21712">
    <property type="entry name" value="PRE-RRNA-PROCESSING PROTEIN FHL1"/>
    <property type="match status" value="1"/>
</dbReference>
<dbReference type="EMBL" id="HBIP01017270">
    <property type="protein sequence ID" value="CAE0495081.1"/>
    <property type="molecule type" value="Transcribed_RNA"/>
</dbReference>
<evidence type="ECO:0000256" key="1">
    <source>
        <dbReference type="ARBA" id="ARBA00023242"/>
    </source>
</evidence>
<evidence type="ECO:0000259" key="3">
    <source>
        <dbReference type="PROSITE" id="PS50006"/>
    </source>
</evidence>
<feature type="compositionally biased region" description="Low complexity" evidence="2">
    <location>
        <begin position="458"/>
        <end position="480"/>
    </location>
</feature>
<feature type="region of interest" description="Disordered" evidence="2">
    <location>
        <begin position="117"/>
        <end position="221"/>
    </location>
</feature>
<evidence type="ECO:0000256" key="2">
    <source>
        <dbReference type="SAM" id="MobiDB-lite"/>
    </source>
</evidence>
<sequence>MALSDPRLQRFAFAKLVGQENSYAIRKYEFQMGRASKNSTLDVALSPENMNVSRLHAKIVFDFRSRFFELVVVGKNGVHLNGVHITPPSDPSQPQSVPLHSQDILVLSDKTFCFLLPKNSPHNPPRGGSAALKRPSTDVASPFPPLSSASAQDDNPASKRFKGPSPSAGPTQQQPTGHSFPALPPLGAAGQPQVSIPAPAHAPPASAGAEPQAAVPLPQQQQQQQQQAQLQYQDCLFLGQQQQQGQFQRQQQWELPSVFAEYGPPKSHSSAQCILPDLDPSQALEDRDPPMLPSKSINALSTTPFNTQLRGVDGLSLASQHHQHQQLALRARLAQLESLHGAGRNTGGCVHLEQQQQQQQLQQLQQQQQQLSMLAASQGLLISDVVPTTTPYITTTAPSTPCVLSHPAPTMPTHSYPLVPMQVPLLDGSPTAADAHRLQHHLLLQQQTRLLPQAVLGQRQQQQQQQQQQQGALAPCTPHAPHAPPQPTAVG</sequence>
<feature type="compositionally biased region" description="Low complexity" evidence="2">
    <location>
        <begin position="185"/>
        <end position="221"/>
    </location>
</feature>
<reference evidence="4" key="1">
    <citation type="submission" date="2021-01" db="EMBL/GenBank/DDBJ databases">
        <authorList>
            <person name="Corre E."/>
            <person name="Pelletier E."/>
            <person name="Niang G."/>
            <person name="Scheremetjew M."/>
            <person name="Finn R."/>
            <person name="Kale V."/>
            <person name="Holt S."/>
            <person name="Cochrane G."/>
            <person name="Meng A."/>
            <person name="Brown T."/>
            <person name="Cohen L."/>
        </authorList>
    </citation>
    <scope>NUCLEOTIDE SEQUENCE</scope>
    <source>
        <strain evidence="4">CCMP1320</strain>
    </source>
</reference>
<feature type="region of interest" description="Disordered" evidence="2">
    <location>
        <begin position="455"/>
        <end position="491"/>
    </location>
</feature>
<feature type="compositionally biased region" description="Polar residues" evidence="2">
    <location>
        <begin position="168"/>
        <end position="177"/>
    </location>
</feature>
<gene>
    <name evidence="4" type="ORF">DTER00134_LOCUS10154</name>
</gene>
<proteinExistence type="predicted"/>
<dbReference type="CDD" id="cd22701">
    <property type="entry name" value="FHA_FKH1-like"/>
    <property type="match status" value="1"/>
</dbReference>
<dbReference type="InterPro" id="IPR000253">
    <property type="entry name" value="FHA_dom"/>
</dbReference>
<dbReference type="PANTHER" id="PTHR21712:SF29">
    <property type="entry name" value="PRE-RRNA-PROCESSING PROTEIN FHL1"/>
    <property type="match status" value="1"/>
</dbReference>
<protein>
    <recommendedName>
        <fullName evidence="3">FHA domain-containing protein</fullName>
    </recommendedName>
</protein>
<dbReference type="SUPFAM" id="SSF49879">
    <property type="entry name" value="SMAD/FHA domain"/>
    <property type="match status" value="1"/>
</dbReference>
<organism evidence="4">
    <name type="scientific">Dunaliella tertiolecta</name>
    <name type="common">Green alga</name>
    <dbReference type="NCBI Taxonomy" id="3047"/>
    <lineage>
        <taxon>Eukaryota</taxon>
        <taxon>Viridiplantae</taxon>
        <taxon>Chlorophyta</taxon>
        <taxon>core chlorophytes</taxon>
        <taxon>Chlorophyceae</taxon>
        <taxon>CS clade</taxon>
        <taxon>Chlamydomonadales</taxon>
        <taxon>Dunaliellaceae</taxon>
        <taxon>Dunaliella</taxon>
    </lineage>
</organism>
<feature type="region of interest" description="Disordered" evidence="2">
    <location>
        <begin position="280"/>
        <end position="299"/>
    </location>
</feature>
<dbReference type="GO" id="GO:0005634">
    <property type="term" value="C:nucleus"/>
    <property type="evidence" value="ECO:0007669"/>
    <property type="project" value="TreeGrafter"/>
</dbReference>
<dbReference type="Gene3D" id="2.60.200.20">
    <property type="match status" value="1"/>
</dbReference>
<name>A0A7S3QWJ2_DUNTE</name>
<evidence type="ECO:0000313" key="4">
    <source>
        <dbReference type="EMBL" id="CAE0495081.1"/>
    </source>
</evidence>
<accession>A0A7S3QWJ2</accession>
<dbReference type="GO" id="GO:0060962">
    <property type="term" value="P:regulation of ribosomal protein gene transcription by RNA polymerase II"/>
    <property type="evidence" value="ECO:0007669"/>
    <property type="project" value="InterPro"/>
</dbReference>
<dbReference type="AlphaFoldDB" id="A0A7S3QWJ2"/>
<dbReference type="GO" id="GO:0043565">
    <property type="term" value="F:sequence-specific DNA binding"/>
    <property type="evidence" value="ECO:0007669"/>
    <property type="project" value="TreeGrafter"/>
</dbReference>
<dbReference type="PROSITE" id="PS50006">
    <property type="entry name" value="FHA_DOMAIN"/>
    <property type="match status" value="1"/>
</dbReference>
<keyword evidence="1" id="KW-0539">Nucleus</keyword>
<feature type="domain" description="FHA" evidence="3">
    <location>
        <begin position="30"/>
        <end position="85"/>
    </location>
</feature>
<dbReference type="InterPro" id="IPR008984">
    <property type="entry name" value="SMAD_FHA_dom_sf"/>
</dbReference>
<dbReference type="InterPro" id="IPR045178">
    <property type="entry name" value="Fhl1/FHA1"/>
</dbReference>
<feature type="compositionally biased region" description="Pro residues" evidence="2">
    <location>
        <begin position="481"/>
        <end position="491"/>
    </location>
</feature>
<dbReference type="Pfam" id="PF00498">
    <property type="entry name" value="FHA"/>
    <property type="match status" value="1"/>
</dbReference>